<organism evidence="2 3">
    <name type="scientific">Prochlorococcus marinus (strain MIT 9313)</name>
    <dbReference type="NCBI Taxonomy" id="74547"/>
    <lineage>
        <taxon>Bacteria</taxon>
        <taxon>Bacillati</taxon>
        <taxon>Cyanobacteriota</taxon>
        <taxon>Cyanophyceae</taxon>
        <taxon>Synechococcales</taxon>
        <taxon>Prochlorococcaceae</taxon>
        <taxon>Prochlorococcus</taxon>
    </lineage>
</organism>
<dbReference type="OrthoDB" id="542288at2"/>
<dbReference type="KEGG" id="pmt:PMT_0242"/>
<dbReference type="AlphaFoldDB" id="Q7V8T6"/>
<dbReference type="NCBIfam" id="TIGR03798">
    <property type="entry name" value="leader_Nif11"/>
    <property type="match status" value="1"/>
</dbReference>
<keyword evidence="3" id="KW-1185">Reference proteome</keyword>
<feature type="domain" description="Nif11" evidence="1">
    <location>
        <begin position="1"/>
        <end position="46"/>
    </location>
</feature>
<dbReference type="EMBL" id="BX548175">
    <property type="protein sequence ID" value="CAE20417.1"/>
    <property type="molecule type" value="Genomic_DNA"/>
</dbReference>
<evidence type="ECO:0000313" key="2">
    <source>
        <dbReference type="EMBL" id="CAE20417.1"/>
    </source>
</evidence>
<protein>
    <recommendedName>
        <fullName evidence="1">Nif11 domain-containing protein</fullName>
    </recommendedName>
</protein>
<name>Q7V8T6_PROMM</name>
<gene>
    <name evidence="2" type="ordered locus">PMT_0242</name>
</gene>
<accession>Q7V8T6</accession>
<reference evidence="2 3" key="1">
    <citation type="journal article" date="2003" name="Nature">
        <title>Genome divergence in two Prochlorococcus ecotypes reflects oceanic niche differentiation.</title>
        <authorList>
            <person name="Rocap G."/>
            <person name="Larimer F.W."/>
            <person name="Lamerdin J.E."/>
            <person name="Malfatti S."/>
            <person name="Chain P."/>
            <person name="Ahlgren N.A."/>
            <person name="Arellano A."/>
            <person name="Coleman M."/>
            <person name="Hauser L."/>
            <person name="Hess W.R."/>
            <person name="Johnson Z.I."/>
            <person name="Land M.L."/>
            <person name="Lindell D."/>
            <person name="Post A.F."/>
            <person name="Regala W."/>
            <person name="Shah M."/>
            <person name="Shaw S.L."/>
            <person name="Steglich C."/>
            <person name="Sullivan M.B."/>
            <person name="Ting C.S."/>
            <person name="Tolonen A."/>
            <person name="Webb E.A."/>
            <person name="Zinser E.R."/>
            <person name="Chisholm S.W."/>
        </authorList>
    </citation>
    <scope>NUCLEOTIDE SEQUENCE [LARGE SCALE GENOMIC DNA]</scope>
    <source>
        <strain evidence="3">MIT 9313</strain>
    </source>
</reference>
<dbReference type="HOGENOM" id="CLU_158613_2_0_3"/>
<dbReference type="Pfam" id="PF07862">
    <property type="entry name" value="Nif11"/>
    <property type="match status" value="1"/>
</dbReference>
<sequence length="87" mass="9043">MSEEQLKAFIAKVQADTSLQEQLKVEGADVVAIAKAAGFSITTEDLNTHRQNLSDDELEGLHGAGPGCTGGWWAFTDCTAGGGSCEG</sequence>
<proteinExistence type="predicted"/>
<dbReference type="InterPro" id="IPR012903">
    <property type="entry name" value="Nif11"/>
</dbReference>
<dbReference type="InterPro" id="IPR022516">
    <property type="entry name" value="CHP03798_Ocin"/>
</dbReference>
<evidence type="ECO:0000313" key="3">
    <source>
        <dbReference type="Proteomes" id="UP000001423"/>
    </source>
</evidence>
<evidence type="ECO:0000259" key="1">
    <source>
        <dbReference type="Pfam" id="PF07862"/>
    </source>
</evidence>
<dbReference type="Proteomes" id="UP000001423">
    <property type="component" value="Chromosome"/>
</dbReference>
<dbReference type="RefSeq" id="WP_011129621.1">
    <property type="nucleotide sequence ID" value="NC_005071.1"/>
</dbReference>